<feature type="chain" id="PRO_5011545697" evidence="1">
    <location>
        <begin position="27"/>
        <end position="107"/>
    </location>
</feature>
<dbReference type="AlphaFoldDB" id="A0A1G6NFD3"/>
<name>A0A1G6NFD3_9SPHI</name>
<sequence>MLKKFNLGLAALVLGFGLTITTSAFKSAKADIQWNFVGTQLSDATDGHKYSTTMSPPTSCNSGTAAPCYLTTPETIDTQEKLTQYIEDTYGSNAADVRDGAPAKRAL</sequence>
<gene>
    <name evidence="2" type="ORF">SAMN04488024_102650</name>
</gene>
<evidence type="ECO:0000313" key="3">
    <source>
        <dbReference type="Proteomes" id="UP000199455"/>
    </source>
</evidence>
<organism evidence="2 3">
    <name type="scientific">Pedobacter soli</name>
    <dbReference type="NCBI Taxonomy" id="390242"/>
    <lineage>
        <taxon>Bacteria</taxon>
        <taxon>Pseudomonadati</taxon>
        <taxon>Bacteroidota</taxon>
        <taxon>Sphingobacteriia</taxon>
        <taxon>Sphingobacteriales</taxon>
        <taxon>Sphingobacteriaceae</taxon>
        <taxon>Pedobacter</taxon>
    </lineage>
</organism>
<accession>A0A1G6NFD3</accession>
<protein>
    <submittedName>
        <fullName evidence="2">Uncharacterized protein</fullName>
    </submittedName>
</protein>
<dbReference type="Proteomes" id="UP000199455">
    <property type="component" value="Unassembled WGS sequence"/>
</dbReference>
<reference evidence="3" key="1">
    <citation type="submission" date="2016-10" db="EMBL/GenBank/DDBJ databases">
        <authorList>
            <person name="Varghese N."/>
            <person name="Submissions S."/>
        </authorList>
    </citation>
    <scope>NUCLEOTIDE SEQUENCE [LARGE SCALE GENOMIC DNA]</scope>
    <source>
        <strain evidence="3">DSM 18609</strain>
    </source>
</reference>
<dbReference type="RefSeq" id="WP_090766294.1">
    <property type="nucleotide sequence ID" value="NZ_FMZH01000002.1"/>
</dbReference>
<proteinExistence type="predicted"/>
<evidence type="ECO:0000313" key="2">
    <source>
        <dbReference type="EMBL" id="SDC66134.1"/>
    </source>
</evidence>
<feature type="signal peptide" evidence="1">
    <location>
        <begin position="1"/>
        <end position="26"/>
    </location>
</feature>
<keyword evidence="1" id="KW-0732">Signal</keyword>
<keyword evidence="3" id="KW-1185">Reference proteome</keyword>
<evidence type="ECO:0000256" key="1">
    <source>
        <dbReference type="SAM" id="SignalP"/>
    </source>
</evidence>
<dbReference type="EMBL" id="FMZH01000002">
    <property type="protein sequence ID" value="SDC66134.1"/>
    <property type="molecule type" value="Genomic_DNA"/>
</dbReference>